<evidence type="ECO:0000313" key="2">
    <source>
        <dbReference type="EMBL" id="MFD1215600.1"/>
    </source>
</evidence>
<sequence length="139" mass="15375">MGTQKQALLFLSLCLLSACSKSTASDNQKTTKEEQDFRKYATAICLGSSFSEESIMADANRSANVYLGNVDLAAYDALRTQLKEWKPDGFTTKNGPQAAIARCMEFSESEAVNDVFLQFDPCGNEEAWLDEKDFTAQCK</sequence>
<dbReference type="PROSITE" id="PS51257">
    <property type="entry name" value="PROKAR_LIPOPROTEIN"/>
    <property type="match status" value="1"/>
</dbReference>
<keyword evidence="1" id="KW-0732">Signal</keyword>
<feature type="signal peptide" evidence="1">
    <location>
        <begin position="1"/>
        <end position="24"/>
    </location>
</feature>
<evidence type="ECO:0000256" key="1">
    <source>
        <dbReference type="SAM" id="SignalP"/>
    </source>
</evidence>
<protein>
    <recommendedName>
        <fullName evidence="4">Lipoprotein</fullName>
    </recommendedName>
</protein>
<comment type="caution">
    <text evidence="2">The sequence shown here is derived from an EMBL/GenBank/DDBJ whole genome shotgun (WGS) entry which is preliminary data.</text>
</comment>
<dbReference type="EMBL" id="JBHTLR010000004">
    <property type="protein sequence ID" value="MFD1215600.1"/>
    <property type="molecule type" value="Genomic_DNA"/>
</dbReference>
<name>A0ABW3U4V2_9GAMM</name>
<organism evidence="2 3">
    <name type="scientific">Microbulbifer celer</name>
    <dbReference type="NCBI Taxonomy" id="435905"/>
    <lineage>
        <taxon>Bacteria</taxon>
        <taxon>Pseudomonadati</taxon>
        <taxon>Pseudomonadota</taxon>
        <taxon>Gammaproteobacteria</taxon>
        <taxon>Cellvibrionales</taxon>
        <taxon>Microbulbiferaceae</taxon>
        <taxon>Microbulbifer</taxon>
    </lineage>
</organism>
<keyword evidence="3" id="KW-1185">Reference proteome</keyword>
<dbReference type="Proteomes" id="UP001597264">
    <property type="component" value="Unassembled WGS sequence"/>
</dbReference>
<evidence type="ECO:0000313" key="3">
    <source>
        <dbReference type="Proteomes" id="UP001597264"/>
    </source>
</evidence>
<reference evidence="3" key="1">
    <citation type="journal article" date="2019" name="Int. J. Syst. Evol. Microbiol.">
        <title>The Global Catalogue of Microorganisms (GCM) 10K type strain sequencing project: providing services to taxonomists for standard genome sequencing and annotation.</title>
        <authorList>
            <consortium name="The Broad Institute Genomics Platform"/>
            <consortium name="The Broad Institute Genome Sequencing Center for Infectious Disease"/>
            <person name="Wu L."/>
            <person name="Ma J."/>
        </authorList>
    </citation>
    <scope>NUCLEOTIDE SEQUENCE [LARGE SCALE GENOMIC DNA]</scope>
    <source>
        <strain evidence="3">CCUG 54356</strain>
    </source>
</reference>
<accession>A0ABW3U4V2</accession>
<feature type="chain" id="PRO_5045654568" description="Lipoprotein" evidence="1">
    <location>
        <begin position="25"/>
        <end position="139"/>
    </location>
</feature>
<dbReference type="Gene3D" id="1.20.120.1620">
    <property type="match status" value="1"/>
</dbReference>
<gene>
    <name evidence="2" type="ORF">ACFQ2X_03225</name>
</gene>
<evidence type="ECO:0008006" key="4">
    <source>
        <dbReference type="Google" id="ProtNLM"/>
    </source>
</evidence>
<dbReference type="RefSeq" id="WP_230437663.1">
    <property type="nucleotide sequence ID" value="NZ_CP087715.1"/>
</dbReference>
<proteinExistence type="predicted"/>
<dbReference type="InterPro" id="IPR038314">
    <property type="entry name" value="T6SS_sf"/>
</dbReference>